<gene>
    <name evidence="2" type="ORF">DENIS_2644</name>
</gene>
<evidence type="ECO:0000313" key="2">
    <source>
        <dbReference type="EMBL" id="GBC61682.1"/>
    </source>
</evidence>
<name>A0A401FXF2_9BACT</name>
<reference evidence="3" key="1">
    <citation type="submission" date="2017-11" db="EMBL/GenBank/DDBJ databases">
        <authorList>
            <person name="Watanabe M."/>
            <person name="Kojima H."/>
        </authorList>
    </citation>
    <scope>NUCLEOTIDE SEQUENCE [LARGE SCALE GENOMIC DNA]</scope>
    <source>
        <strain evidence="3">Tokyo 01</strain>
    </source>
</reference>
<keyword evidence="3" id="KW-1185">Reference proteome</keyword>
<dbReference type="AlphaFoldDB" id="A0A401FXF2"/>
<evidence type="ECO:0000256" key="1">
    <source>
        <dbReference type="SAM" id="Phobius"/>
    </source>
</evidence>
<sequence length="128" mass="14652">MILKYTLAWAGLVVIGVLNGVAREAGYGRFMGELAAHRLSTLTAVILSGLYTWGLTLQWEMASGRQAAAIGLIWFFLTMAFEFLFGRYVMKLEWDRLLGDYNLSRGRVWGLFLLWIVVVPWLAFRWQS</sequence>
<comment type="caution">
    <text evidence="2">The sequence shown here is derived from an EMBL/GenBank/DDBJ whole genome shotgun (WGS) entry which is preliminary data.</text>
</comment>
<organism evidence="2 3">
    <name type="scientific">Desulfonema ishimotonii</name>
    <dbReference type="NCBI Taxonomy" id="45657"/>
    <lineage>
        <taxon>Bacteria</taxon>
        <taxon>Pseudomonadati</taxon>
        <taxon>Thermodesulfobacteriota</taxon>
        <taxon>Desulfobacteria</taxon>
        <taxon>Desulfobacterales</taxon>
        <taxon>Desulfococcaceae</taxon>
        <taxon>Desulfonema</taxon>
    </lineage>
</organism>
<keyword evidence="1" id="KW-1133">Transmembrane helix</keyword>
<proteinExistence type="predicted"/>
<feature type="transmembrane region" description="Helical" evidence="1">
    <location>
        <begin position="69"/>
        <end position="88"/>
    </location>
</feature>
<evidence type="ECO:0000313" key="3">
    <source>
        <dbReference type="Proteomes" id="UP000288096"/>
    </source>
</evidence>
<protein>
    <submittedName>
        <fullName evidence="2">Uncharacterized protein</fullName>
    </submittedName>
</protein>
<feature type="transmembrane region" description="Helical" evidence="1">
    <location>
        <begin position="108"/>
        <end position="124"/>
    </location>
</feature>
<reference evidence="3" key="2">
    <citation type="submission" date="2019-01" db="EMBL/GenBank/DDBJ databases">
        <title>Genome sequence of Desulfonema ishimotonii strain Tokyo 01.</title>
        <authorList>
            <person name="Fukui M."/>
        </authorList>
    </citation>
    <scope>NUCLEOTIDE SEQUENCE [LARGE SCALE GENOMIC DNA]</scope>
    <source>
        <strain evidence="3">Tokyo 01</strain>
    </source>
</reference>
<dbReference type="EMBL" id="BEXT01000001">
    <property type="protein sequence ID" value="GBC61682.1"/>
    <property type="molecule type" value="Genomic_DNA"/>
</dbReference>
<keyword evidence="1" id="KW-0472">Membrane</keyword>
<keyword evidence="1" id="KW-0812">Transmembrane</keyword>
<accession>A0A401FXF2</accession>
<dbReference type="RefSeq" id="WP_124328943.1">
    <property type="nucleotide sequence ID" value="NZ_BEXT01000001.1"/>
</dbReference>
<feature type="transmembrane region" description="Helical" evidence="1">
    <location>
        <begin position="39"/>
        <end position="57"/>
    </location>
</feature>
<dbReference type="Proteomes" id="UP000288096">
    <property type="component" value="Unassembled WGS sequence"/>
</dbReference>
<dbReference type="OrthoDB" id="5194395at2"/>